<evidence type="ECO:0000313" key="8">
    <source>
        <dbReference type="Proteomes" id="UP001595961"/>
    </source>
</evidence>
<dbReference type="NCBIfam" id="TIGR02937">
    <property type="entry name" value="sigma70-ECF"/>
    <property type="match status" value="1"/>
</dbReference>
<dbReference type="Gene3D" id="1.10.1740.10">
    <property type="match status" value="1"/>
</dbReference>
<protein>
    <submittedName>
        <fullName evidence="7">Sigma-70 family RNA polymerase sigma factor</fullName>
    </submittedName>
</protein>
<dbReference type="InterPro" id="IPR000943">
    <property type="entry name" value="RNA_pol_sigma70"/>
</dbReference>
<dbReference type="Pfam" id="PF04542">
    <property type="entry name" value="Sigma70_r2"/>
    <property type="match status" value="1"/>
</dbReference>
<dbReference type="CDD" id="cd06171">
    <property type="entry name" value="Sigma70_r4"/>
    <property type="match status" value="1"/>
</dbReference>
<keyword evidence="4" id="KW-0804">Transcription</keyword>
<gene>
    <name evidence="7" type="ORF">ACFO5W_12970</name>
</gene>
<feature type="domain" description="RNA polymerase sigma-70 region 4" evidence="6">
    <location>
        <begin position="178"/>
        <end position="222"/>
    </location>
</feature>
<dbReference type="PRINTS" id="PR00046">
    <property type="entry name" value="SIGMA70FCT"/>
</dbReference>
<comment type="caution">
    <text evidence="7">The sequence shown here is derived from an EMBL/GenBank/DDBJ whole genome shotgun (WGS) entry which is preliminary data.</text>
</comment>
<keyword evidence="3" id="KW-0238">DNA-binding</keyword>
<dbReference type="RefSeq" id="WP_266150228.1">
    <property type="nucleotide sequence ID" value="NZ_CP064028.1"/>
</dbReference>
<dbReference type="EMBL" id="JBHSGA010000017">
    <property type="protein sequence ID" value="MFC4527549.1"/>
    <property type="molecule type" value="Genomic_DNA"/>
</dbReference>
<dbReference type="Proteomes" id="UP001595961">
    <property type="component" value="Unassembled WGS sequence"/>
</dbReference>
<dbReference type="InterPro" id="IPR013324">
    <property type="entry name" value="RNA_pol_sigma_r3/r4-like"/>
</dbReference>
<dbReference type="SUPFAM" id="SSF88946">
    <property type="entry name" value="Sigma2 domain of RNA polymerase sigma factors"/>
    <property type="match status" value="1"/>
</dbReference>
<dbReference type="InterPro" id="IPR014284">
    <property type="entry name" value="RNA_pol_sigma-70_dom"/>
</dbReference>
<reference evidence="8" key="1">
    <citation type="journal article" date="2019" name="Int. J. Syst. Evol. Microbiol.">
        <title>The Global Catalogue of Microorganisms (GCM) 10K type strain sequencing project: providing services to taxonomists for standard genome sequencing and annotation.</title>
        <authorList>
            <consortium name="The Broad Institute Genomics Platform"/>
            <consortium name="The Broad Institute Genome Sequencing Center for Infectious Disease"/>
            <person name="Wu L."/>
            <person name="Ma J."/>
        </authorList>
    </citation>
    <scope>NUCLEOTIDE SEQUENCE [LARGE SCALE GENOMIC DNA]</scope>
    <source>
        <strain evidence="8">CCM 4481</strain>
    </source>
</reference>
<keyword evidence="8" id="KW-1185">Reference proteome</keyword>
<evidence type="ECO:0000256" key="4">
    <source>
        <dbReference type="ARBA" id="ARBA00023163"/>
    </source>
</evidence>
<dbReference type="Gene3D" id="1.20.140.160">
    <property type="match status" value="1"/>
</dbReference>
<dbReference type="SUPFAM" id="SSF88659">
    <property type="entry name" value="Sigma3 and sigma4 domains of RNA polymerase sigma factors"/>
    <property type="match status" value="1"/>
</dbReference>
<evidence type="ECO:0000313" key="7">
    <source>
        <dbReference type="EMBL" id="MFC4527549.1"/>
    </source>
</evidence>
<evidence type="ECO:0000256" key="2">
    <source>
        <dbReference type="ARBA" id="ARBA00023082"/>
    </source>
</evidence>
<sequence>MDANERQLWDRWRDHHDVDARSELVVRHSDWARQVARSVYCRIYGASNIWEDCAQNALIGLLESIDRFDPSRGVDFEPYARFRVRGSVFNGLRQLLHPSGRVSDKDEARNAVRERAMSIQEDSYDDPLEAFVATAVGLGLGFLLDAQSLPVPAAHADAYTAAEERERDALVSEFVKLLPEKERFVVVMHYYHHLPFVEVAERLKVTKGRISQLHKQALERLRFLLRDHWTESA</sequence>
<dbReference type="InterPro" id="IPR007630">
    <property type="entry name" value="RNA_pol_sigma70_r4"/>
</dbReference>
<evidence type="ECO:0000259" key="5">
    <source>
        <dbReference type="Pfam" id="PF04542"/>
    </source>
</evidence>
<evidence type="ECO:0000256" key="3">
    <source>
        <dbReference type="ARBA" id="ARBA00023125"/>
    </source>
</evidence>
<keyword evidence="2" id="KW-0731">Sigma factor</keyword>
<dbReference type="InterPro" id="IPR007627">
    <property type="entry name" value="RNA_pol_sigma70_r2"/>
</dbReference>
<organism evidence="7 8">
    <name type="scientific">Dyella halodurans</name>
    <dbReference type="NCBI Taxonomy" id="1920171"/>
    <lineage>
        <taxon>Bacteria</taxon>
        <taxon>Pseudomonadati</taxon>
        <taxon>Pseudomonadota</taxon>
        <taxon>Gammaproteobacteria</taxon>
        <taxon>Lysobacterales</taxon>
        <taxon>Rhodanobacteraceae</taxon>
        <taxon>Dyella</taxon>
    </lineage>
</organism>
<evidence type="ECO:0000259" key="6">
    <source>
        <dbReference type="Pfam" id="PF04545"/>
    </source>
</evidence>
<keyword evidence="1" id="KW-0805">Transcription regulation</keyword>
<name>A0ABV9C3E2_9GAMM</name>
<proteinExistence type="predicted"/>
<accession>A0ABV9C3E2</accession>
<dbReference type="PANTHER" id="PTHR30385">
    <property type="entry name" value="SIGMA FACTOR F FLAGELLAR"/>
    <property type="match status" value="1"/>
</dbReference>
<evidence type="ECO:0000256" key="1">
    <source>
        <dbReference type="ARBA" id="ARBA00023015"/>
    </source>
</evidence>
<dbReference type="InterPro" id="IPR013325">
    <property type="entry name" value="RNA_pol_sigma_r2"/>
</dbReference>
<dbReference type="Pfam" id="PF04545">
    <property type="entry name" value="Sigma70_r4"/>
    <property type="match status" value="1"/>
</dbReference>
<feature type="domain" description="RNA polymerase sigma-70 region 2" evidence="5">
    <location>
        <begin position="24"/>
        <end position="94"/>
    </location>
</feature>